<dbReference type="FunFam" id="3.30.70.360:FF:000001">
    <property type="entry name" value="N-acetyldiaminopimelate deacetylase"/>
    <property type="match status" value="1"/>
</dbReference>
<feature type="binding site" evidence="2">
    <location>
        <position position="139"/>
    </location>
    <ligand>
        <name>Mn(2+)</name>
        <dbReference type="ChEBI" id="CHEBI:29035"/>
        <label>2</label>
    </ligand>
</feature>
<dbReference type="SUPFAM" id="SSF55031">
    <property type="entry name" value="Bacterial exopeptidase dimerisation domain"/>
    <property type="match status" value="1"/>
</dbReference>
<keyword evidence="5" id="KW-1185">Reference proteome</keyword>
<dbReference type="RefSeq" id="WP_243309752.1">
    <property type="nucleotide sequence ID" value="NZ_JALGBI010000004.1"/>
</dbReference>
<feature type="domain" description="Peptidase M20 dimerisation" evidence="3">
    <location>
        <begin position="188"/>
        <end position="283"/>
    </location>
</feature>
<feature type="binding site" evidence="2">
    <location>
        <position position="366"/>
    </location>
    <ligand>
        <name>Mn(2+)</name>
        <dbReference type="ChEBI" id="CHEBI:29035"/>
        <label>2</label>
    </ligand>
</feature>
<keyword evidence="2" id="KW-0464">Manganese</keyword>
<dbReference type="SUPFAM" id="SSF53187">
    <property type="entry name" value="Zn-dependent exopeptidases"/>
    <property type="match status" value="1"/>
</dbReference>
<dbReference type="PIRSF" id="PIRSF005962">
    <property type="entry name" value="Pept_M20D_amidohydro"/>
    <property type="match status" value="1"/>
</dbReference>
<comment type="cofactor">
    <cofactor evidence="2">
        <name>Mn(2+)</name>
        <dbReference type="ChEBI" id="CHEBI:29035"/>
    </cofactor>
    <text evidence="2">The Mn(2+) ion enhances activity.</text>
</comment>
<dbReference type="EMBL" id="JALGBI010000004">
    <property type="protein sequence ID" value="MCJ0766149.1"/>
    <property type="molecule type" value="Genomic_DNA"/>
</dbReference>
<accession>A0A9X1W080</accession>
<dbReference type="Gene3D" id="3.30.70.360">
    <property type="match status" value="1"/>
</dbReference>
<organism evidence="4 5">
    <name type="scientific">Variovorax terrae</name>
    <dbReference type="NCBI Taxonomy" id="2923278"/>
    <lineage>
        <taxon>Bacteria</taxon>
        <taxon>Pseudomonadati</taxon>
        <taxon>Pseudomonadota</taxon>
        <taxon>Betaproteobacteria</taxon>
        <taxon>Burkholderiales</taxon>
        <taxon>Comamonadaceae</taxon>
        <taxon>Variovorax</taxon>
    </lineage>
</organism>
<dbReference type="Pfam" id="PF01546">
    <property type="entry name" value="Peptidase_M20"/>
    <property type="match status" value="1"/>
</dbReference>
<feature type="binding site" evidence="2">
    <location>
        <position position="165"/>
    </location>
    <ligand>
        <name>Mn(2+)</name>
        <dbReference type="ChEBI" id="CHEBI:29035"/>
        <label>2</label>
    </ligand>
</feature>
<keyword evidence="2" id="KW-0479">Metal-binding</keyword>
<evidence type="ECO:0000313" key="4">
    <source>
        <dbReference type="EMBL" id="MCJ0766149.1"/>
    </source>
</evidence>
<comment type="caution">
    <text evidence="4">The sequence shown here is derived from an EMBL/GenBank/DDBJ whole genome shotgun (WGS) entry which is preliminary data.</text>
</comment>
<reference evidence="4" key="1">
    <citation type="submission" date="2022-03" db="EMBL/GenBank/DDBJ databases">
        <authorList>
            <person name="Woo C.Y."/>
        </authorList>
    </citation>
    <scope>NUCLEOTIDE SEQUENCE</scope>
    <source>
        <strain evidence="4">CYS-02</strain>
    </source>
</reference>
<dbReference type="CDD" id="cd05666">
    <property type="entry name" value="M20_Acy1-like"/>
    <property type="match status" value="1"/>
</dbReference>
<dbReference type="PANTHER" id="PTHR11014:SF63">
    <property type="entry name" value="METALLOPEPTIDASE, PUTATIVE (AFU_ORTHOLOGUE AFUA_6G09600)-RELATED"/>
    <property type="match status" value="1"/>
</dbReference>
<dbReference type="GO" id="GO:0050118">
    <property type="term" value="F:N-acetyldiaminopimelate deacetylase activity"/>
    <property type="evidence" value="ECO:0007669"/>
    <property type="project" value="UniProtKB-ARBA"/>
</dbReference>
<dbReference type="AlphaFoldDB" id="A0A9X1W080"/>
<proteinExistence type="predicted"/>
<name>A0A9X1W080_9BURK</name>
<feature type="binding site" evidence="2">
    <location>
        <position position="106"/>
    </location>
    <ligand>
        <name>Mn(2+)</name>
        <dbReference type="ChEBI" id="CHEBI:29035"/>
        <label>2</label>
    </ligand>
</feature>
<dbReference type="InterPro" id="IPR011650">
    <property type="entry name" value="Peptidase_M20_dimer"/>
</dbReference>
<sequence>MTETAIPEAILARESEMRALRQDLHAHPELGFKESRTSNLVAERLRFWGYEVHRGLGGTGVVGTLTCGSSERRLGLRADMDALPIQEAGDRPYRSLHVGCMHACGHDGHTTMLLAAACHLAATRDFDGTLHLIFQPAEEGLGGGRRMIEDGLFDLFPCDAVFAMHNVPGLPAGRFGFRAGPFTASADTVVITVHGRGGHAAMPAETVDPVVVGSAIVMALQTVVSRNVASTDSAVVTVGAFQAGQAANVIPATASLQLTVRTHDAALRERVLRRVHEIAHAQAESFGARAEVVHTPVYPVLINHERETEFARRVALDWLGPEGLIADLPLQTGAEDFAYMLAARPGCYFVIGNGAGEGGAGAQPLHSPAYDFNDACLPIGAAFWARLARRYLGTEPA</sequence>
<protein>
    <submittedName>
        <fullName evidence="4">M20 family metallopeptidase</fullName>
    </submittedName>
</protein>
<evidence type="ECO:0000256" key="2">
    <source>
        <dbReference type="PIRSR" id="PIRSR005962-1"/>
    </source>
</evidence>
<evidence type="ECO:0000256" key="1">
    <source>
        <dbReference type="ARBA" id="ARBA00022801"/>
    </source>
</evidence>
<dbReference type="InterPro" id="IPR002933">
    <property type="entry name" value="Peptidase_M20"/>
</dbReference>
<dbReference type="PANTHER" id="PTHR11014">
    <property type="entry name" value="PEPTIDASE M20 FAMILY MEMBER"/>
    <property type="match status" value="1"/>
</dbReference>
<dbReference type="Pfam" id="PF07687">
    <property type="entry name" value="M20_dimer"/>
    <property type="match status" value="1"/>
</dbReference>
<dbReference type="NCBIfam" id="TIGR01891">
    <property type="entry name" value="amidohydrolases"/>
    <property type="match status" value="1"/>
</dbReference>
<evidence type="ECO:0000313" key="5">
    <source>
        <dbReference type="Proteomes" id="UP001139447"/>
    </source>
</evidence>
<evidence type="ECO:0000259" key="3">
    <source>
        <dbReference type="Pfam" id="PF07687"/>
    </source>
</evidence>
<gene>
    <name evidence="4" type="ORF">MMF98_23310</name>
</gene>
<dbReference type="InterPro" id="IPR017439">
    <property type="entry name" value="Amidohydrolase"/>
</dbReference>
<feature type="binding site" evidence="2">
    <location>
        <position position="104"/>
    </location>
    <ligand>
        <name>Mn(2+)</name>
        <dbReference type="ChEBI" id="CHEBI:29035"/>
        <label>2</label>
    </ligand>
</feature>
<keyword evidence="1" id="KW-0378">Hydrolase</keyword>
<dbReference type="InterPro" id="IPR036264">
    <property type="entry name" value="Bact_exopeptidase_dim_dom"/>
</dbReference>
<dbReference type="GO" id="GO:0046872">
    <property type="term" value="F:metal ion binding"/>
    <property type="evidence" value="ECO:0007669"/>
    <property type="project" value="UniProtKB-KW"/>
</dbReference>
<dbReference type="GO" id="GO:0019877">
    <property type="term" value="P:diaminopimelate biosynthetic process"/>
    <property type="evidence" value="ECO:0007669"/>
    <property type="project" value="UniProtKB-ARBA"/>
</dbReference>
<dbReference type="Proteomes" id="UP001139447">
    <property type="component" value="Unassembled WGS sequence"/>
</dbReference>
<dbReference type="Gene3D" id="3.40.630.10">
    <property type="entry name" value="Zn peptidases"/>
    <property type="match status" value="1"/>
</dbReference>